<evidence type="ECO:0000256" key="2">
    <source>
        <dbReference type="PIRSR" id="PIRSR640198-2"/>
    </source>
</evidence>
<accession>A0A0M9VIT0</accession>
<dbReference type="OrthoDB" id="9814400at2"/>
<protein>
    <submittedName>
        <fullName evidence="4">Cell filamentation protein Fic</fullName>
    </submittedName>
</protein>
<dbReference type="SUPFAM" id="SSF140931">
    <property type="entry name" value="Fic-like"/>
    <property type="match status" value="1"/>
</dbReference>
<keyword evidence="2" id="KW-0067">ATP-binding</keyword>
<dbReference type="STRING" id="1202724.AM493_13665"/>
<reference evidence="4 5" key="1">
    <citation type="submission" date="2015-08" db="EMBL/GenBank/DDBJ databases">
        <title>Whole genome sequence of Flavobacterium akiainvivens IK-1T, from decaying Wikstroemia oahuensis, an endemic Hawaiian shrub.</title>
        <authorList>
            <person name="Wan X."/>
            <person name="Hou S."/>
            <person name="Saito J."/>
            <person name="Donachie S."/>
        </authorList>
    </citation>
    <scope>NUCLEOTIDE SEQUENCE [LARGE SCALE GENOMIC DNA]</scope>
    <source>
        <strain evidence="4 5">IK-1</strain>
    </source>
</reference>
<feature type="domain" description="Fido" evidence="3">
    <location>
        <begin position="115"/>
        <end position="273"/>
    </location>
</feature>
<keyword evidence="2" id="KW-0547">Nucleotide-binding</keyword>
<dbReference type="GO" id="GO:0005524">
    <property type="term" value="F:ATP binding"/>
    <property type="evidence" value="ECO:0007669"/>
    <property type="project" value="UniProtKB-KW"/>
</dbReference>
<dbReference type="PANTHER" id="PTHR13504:SF33">
    <property type="entry name" value="FIC FAMILY PROTEIN"/>
    <property type="match status" value="1"/>
</dbReference>
<dbReference type="AlphaFoldDB" id="A0A0M9VIT0"/>
<proteinExistence type="predicted"/>
<dbReference type="PROSITE" id="PS51459">
    <property type="entry name" value="FIDO"/>
    <property type="match status" value="1"/>
</dbReference>
<dbReference type="InterPro" id="IPR025230">
    <property type="entry name" value="DUF4172"/>
</dbReference>
<feature type="binding site" evidence="2">
    <location>
        <begin position="212"/>
        <end position="219"/>
    </location>
    <ligand>
        <name>ATP</name>
        <dbReference type="ChEBI" id="CHEBI:30616"/>
    </ligand>
</feature>
<dbReference type="InterPro" id="IPR003812">
    <property type="entry name" value="Fido"/>
</dbReference>
<evidence type="ECO:0000313" key="5">
    <source>
        <dbReference type="Proteomes" id="UP000037755"/>
    </source>
</evidence>
<feature type="binding site" evidence="2">
    <location>
        <begin position="250"/>
        <end position="251"/>
    </location>
    <ligand>
        <name>ATP</name>
        <dbReference type="ChEBI" id="CHEBI:30616"/>
    </ligand>
</feature>
<keyword evidence="5" id="KW-1185">Reference proteome</keyword>
<comment type="caution">
    <text evidence="4">The sequence shown here is derived from an EMBL/GenBank/DDBJ whole genome shotgun (WGS) entry which is preliminary data.</text>
</comment>
<dbReference type="Pfam" id="PF02661">
    <property type="entry name" value="Fic"/>
    <property type="match status" value="1"/>
</dbReference>
<gene>
    <name evidence="4" type="ORF">AM493_13665</name>
</gene>
<dbReference type="Pfam" id="PF13776">
    <property type="entry name" value="DUF4172"/>
    <property type="match status" value="1"/>
</dbReference>
<organism evidence="4 5">
    <name type="scientific">Flavobacterium akiainvivens</name>
    <dbReference type="NCBI Taxonomy" id="1202724"/>
    <lineage>
        <taxon>Bacteria</taxon>
        <taxon>Pseudomonadati</taxon>
        <taxon>Bacteroidota</taxon>
        <taxon>Flavobacteriia</taxon>
        <taxon>Flavobacteriales</taxon>
        <taxon>Flavobacteriaceae</taxon>
        <taxon>Flavobacterium</taxon>
    </lineage>
</organism>
<evidence type="ECO:0000313" key="4">
    <source>
        <dbReference type="EMBL" id="KOS06962.1"/>
    </source>
</evidence>
<evidence type="ECO:0000259" key="3">
    <source>
        <dbReference type="PROSITE" id="PS51459"/>
    </source>
</evidence>
<dbReference type="EMBL" id="LIYD01000005">
    <property type="protein sequence ID" value="KOS06962.1"/>
    <property type="molecule type" value="Genomic_DNA"/>
</dbReference>
<dbReference type="InterPro" id="IPR040198">
    <property type="entry name" value="Fido_containing"/>
</dbReference>
<feature type="active site" evidence="1">
    <location>
        <position position="208"/>
    </location>
</feature>
<dbReference type="InterPro" id="IPR036597">
    <property type="entry name" value="Fido-like_dom_sf"/>
</dbReference>
<dbReference type="RefSeq" id="WP_054408589.1">
    <property type="nucleotide sequence ID" value="NZ_FOYA01000009.1"/>
</dbReference>
<dbReference type="Gene3D" id="1.10.3290.10">
    <property type="entry name" value="Fido-like domain"/>
    <property type="match status" value="1"/>
</dbReference>
<dbReference type="Proteomes" id="UP000037755">
    <property type="component" value="Unassembled WGS sequence"/>
</dbReference>
<sequence length="367" mass="41713">MPRYIYQIEKWPHFEWDDTALQPLLHEIAGLQGRLLGKMEMVGFELKTEASLETITQDVIKSSEIEGEILNTQQVRSSVAIRLGVDISGLVPSERHIDGVVEMMLDATQHFNQPMSKERLFGWQSLLFPTGRSGMYIIETGRWRTDSNGPMQVISGGYGKKKIHFEAPDAPALENEMGQFIEWLNSGSLNENYILKAAVAHLWFITLHPFEDGNGRIARAITDMLLARADGIPQRFYSMSTQIQKQRNYYYDILETTQKGPLDITAWIKWFLECLQKSLIASTEVLDKIIFKHNFWANNAAKIENPRQRLMLEKLLTDFEGNLTAAKWAKMTKISPDTALRDINSLIAANILKKSDAGGRSTSYELA</sequence>
<dbReference type="PATRIC" id="fig|1202724.3.peg.2830"/>
<evidence type="ECO:0000256" key="1">
    <source>
        <dbReference type="PIRSR" id="PIRSR640198-1"/>
    </source>
</evidence>
<name>A0A0M9VIT0_9FLAO</name>
<dbReference type="PANTHER" id="PTHR13504">
    <property type="entry name" value="FIDO DOMAIN-CONTAINING PROTEIN DDB_G0283145"/>
    <property type="match status" value="1"/>
</dbReference>